<dbReference type="Proteomes" id="UP001596098">
    <property type="component" value="Unassembled WGS sequence"/>
</dbReference>
<evidence type="ECO:0000256" key="3">
    <source>
        <dbReference type="ARBA" id="ARBA00022840"/>
    </source>
</evidence>
<dbReference type="EMBL" id="JBHSQI010000001">
    <property type="protein sequence ID" value="MFC6152315.1"/>
    <property type="molecule type" value="Genomic_DNA"/>
</dbReference>
<dbReference type="SUPFAM" id="SSF52540">
    <property type="entry name" value="P-loop containing nucleoside triphosphate hydrolases"/>
    <property type="match status" value="1"/>
</dbReference>
<protein>
    <submittedName>
        <fullName evidence="5">ABC transporter ATP-binding protein</fullName>
    </submittedName>
</protein>
<organism evidence="5 6">
    <name type="scientific">Nocardioides yefusunii</name>
    <dbReference type="NCBI Taxonomy" id="2500546"/>
    <lineage>
        <taxon>Bacteria</taxon>
        <taxon>Bacillati</taxon>
        <taxon>Actinomycetota</taxon>
        <taxon>Actinomycetes</taxon>
        <taxon>Propionibacteriales</taxon>
        <taxon>Nocardioidaceae</taxon>
        <taxon>Nocardioides</taxon>
    </lineage>
</organism>
<dbReference type="PROSITE" id="PS50893">
    <property type="entry name" value="ABC_TRANSPORTER_2"/>
    <property type="match status" value="1"/>
</dbReference>
<comment type="caution">
    <text evidence="5">The sequence shown here is derived from an EMBL/GenBank/DDBJ whole genome shotgun (WGS) entry which is preliminary data.</text>
</comment>
<dbReference type="PANTHER" id="PTHR42788">
    <property type="entry name" value="TAURINE IMPORT ATP-BINDING PROTEIN-RELATED"/>
    <property type="match status" value="1"/>
</dbReference>
<dbReference type="Gene3D" id="3.40.50.300">
    <property type="entry name" value="P-loop containing nucleotide triphosphate hydrolases"/>
    <property type="match status" value="1"/>
</dbReference>
<keyword evidence="6" id="KW-1185">Reference proteome</keyword>
<accession>A0ABW1QWS2</accession>
<dbReference type="CDD" id="cd03293">
    <property type="entry name" value="ABC_NrtD_SsuB_transporters"/>
    <property type="match status" value="1"/>
</dbReference>
<name>A0ABW1QWS2_9ACTN</name>
<dbReference type="SMART" id="SM00382">
    <property type="entry name" value="AAA"/>
    <property type="match status" value="1"/>
</dbReference>
<dbReference type="InterPro" id="IPR003439">
    <property type="entry name" value="ABC_transporter-like_ATP-bd"/>
</dbReference>
<dbReference type="InterPro" id="IPR017871">
    <property type="entry name" value="ABC_transporter-like_CS"/>
</dbReference>
<dbReference type="GO" id="GO:0005524">
    <property type="term" value="F:ATP binding"/>
    <property type="evidence" value="ECO:0007669"/>
    <property type="project" value="UniProtKB-KW"/>
</dbReference>
<gene>
    <name evidence="5" type="ORF">ACFPWU_01380</name>
</gene>
<sequence length="275" mass="29148">MTSIAVRSVTKRFGPSGTPPVLGSIDLEIGAGQFVALLGSSGCGKTTLLRTIGGLETASGGTITVDGRSVTGGASERRKALADVGFVFQEHNLLPWRTALENVALPLQSRKVAKATRTAKAGEMLELVGLSHAADKLPHEMSGGMRQRVAIARALAYDPGVLLMDEPFGALDAQTRDNLNLELQRIWLEARKTVVFVTHSISEAVFLADRVVVMQAQPGRVVADVTIDLARSRGADVMATPEFARYTGLLRDALDGHDAPALNDPAPNATEEKSA</sequence>
<keyword evidence="2" id="KW-0547">Nucleotide-binding</keyword>
<dbReference type="InterPro" id="IPR050166">
    <property type="entry name" value="ABC_transporter_ATP-bind"/>
</dbReference>
<dbReference type="PANTHER" id="PTHR42788:SF13">
    <property type="entry name" value="ALIPHATIC SULFONATES IMPORT ATP-BINDING PROTEIN SSUB"/>
    <property type="match status" value="1"/>
</dbReference>
<proteinExistence type="predicted"/>
<evidence type="ECO:0000313" key="6">
    <source>
        <dbReference type="Proteomes" id="UP001596098"/>
    </source>
</evidence>
<dbReference type="Pfam" id="PF00005">
    <property type="entry name" value="ABC_tran"/>
    <property type="match status" value="1"/>
</dbReference>
<evidence type="ECO:0000256" key="1">
    <source>
        <dbReference type="ARBA" id="ARBA00022448"/>
    </source>
</evidence>
<dbReference type="PROSITE" id="PS00211">
    <property type="entry name" value="ABC_TRANSPORTER_1"/>
    <property type="match status" value="1"/>
</dbReference>
<evidence type="ECO:0000313" key="5">
    <source>
        <dbReference type="EMBL" id="MFC6152315.1"/>
    </source>
</evidence>
<evidence type="ECO:0000256" key="2">
    <source>
        <dbReference type="ARBA" id="ARBA00022741"/>
    </source>
</evidence>
<keyword evidence="3 5" id="KW-0067">ATP-binding</keyword>
<dbReference type="InterPro" id="IPR003593">
    <property type="entry name" value="AAA+_ATPase"/>
</dbReference>
<dbReference type="RefSeq" id="WP_128220491.1">
    <property type="nucleotide sequence ID" value="NZ_CP034929.1"/>
</dbReference>
<feature type="domain" description="ABC transporter" evidence="4">
    <location>
        <begin position="4"/>
        <end position="241"/>
    </location>
</feature>
<reference evidence="6" key="1">
    <citation type="journal article" date="2019" name="Int. J. Syst. Evol. Microbiol.">
        <title>The Global Catalogue of Microorganisms (GCM) 10K type strain sequencing project: providing services to taxonomists for standard genome sequencing and annotation.</title>
        <authorList>
            <consortium name="The Broad Institute Genomics Platform"/>
            <consortium name="The Broad Institute Genome Sequencing Center for Infectious Disease"/>
            <person name="Wu L."/>
            <person name="Ma J."/>
        </authorList>
    </citation>
    <scope>NUCLEOTIDE SEQUENCE [LARGE SCALE GENOMIC DNA]</scope>
    <source>
        <strain evidence="6">DFY28</strain>
    </source>
</reference>
<dbReference type="InterPro" id="IPR027417">
    <property type="entry name" value="P-loop_NTPase"/>
</dbReference>
<keyword evidence="1" id="KW-0813">Transport</keyword>
<evidence type="ECO:0000259" key="4">
    <source>
        <dbReference type="PROSITE" id="PS50893"/>
    </source>
</evidence>